<gene>
    <name evidence="7" type="ORF">DFQ45_11223</name>
</gene>
<evidence type="ECO:0000256" key="1">
    <source>
        <dbReference type="ARBA" id="ARBA00004651"/>
    </source>
</evidence>
<proteinExistence type="predicted"/>
<dbReference type="PANTHER" id="PTHR30086:SF19">
    <property type="entry name" value="THREONINE EFFLUX PROTEIN"/>
    <property type="match status" value="1"/>
</dbReference>
<feature type="transmembrane region" description="Helical" evidence="6">
    <location>
        <begin position="137"/>
        <end position="155"/>
    </location>
</feature>
<feature type="transmembrane region" description="Helical" evidence="6">
    <location>
        <begin position="69"/>
        <end position="95"/>
    </location>
</feature>
<evidence type="ECO:0000313" key="8">
    <source>
        <dbReference type="Proteomes" id="UP000294575"/>
    </source>
</evidence>
<comment type="caution">
    <text evidence="7">The sequence shown here is derived from an EMBL/GenBank/DDBJ whole genome shotgun (WGS) entry which is preliminary data.</text>
</comment>
<feature type="transmembrane region" description="Helical" evidence="6">
    <location>
        <begin position="253"/>
        <end position="271"/>
    </location>
</feature>
<evidence type="ECO:0000256" key="3">
    <source>
        <dbReference type="ARBA" id="ARBA00022692"/>
    </source>
</evidence>
<dbReference type="GO" id="GO:0015171">
    <property type="term" value="F:amino acid transmembrane transporter activity"/>
    <property type="evidence" value="ECO:0007669"/>
    <property type="project" value="TreeGrafter"/>
</dbReference>
<feature type="transmembrane region" description="Helical" evidence="6">
    <location>
        <begin position="213"/>
        <end position="233"/>
    </location>
</feature>
<evidence type="ECO:0000256" key="6">
    <source>
        <dbReference type="SAM" id="Phobius"/>
    </source>
</evidence>
<dbReference type="GO" id="GO:0005886">
    <property type="term" value="C:plasma membrane"/>
    <property type="evidence" value="ECO:0007669"/>
    <property type="project" value="UniProtKB-SubCell"/>
</dbReference>
<keyword evidence="4 6" id="KW-1133">Transmembrane helix</keyword>
<comment type="subcellular location">
    <subcellularLocation>
        <location evidence="1">Cell membrane</location>
        <topology evidence="1">Multi-pass membrane protein</topology>
    </subcellularLocation>
</comment>
<dbReference type="Pfam" id="PF01810">
    <property type="entry name" value="LysE"/>
    <property type="match status" value="1"/>
</dbReference>
<name>A0A4R6TTP1_9GAMM</name>
<accession>A0A4R6TTP1</accession>
<sequence length="275" mass="28483">MVGCGRTSSVVVPQVIGECCKQGNDSGAFVALSSRGTRVLMAPNIAGSPATWQSSSAFSSVTIEYPMDLTLALLTMTAAFTLGAMIPGPSFLLVARTALAVSRPAGLAAALGMGVGGITFALVALLGLMALLAAVPVLYGLLKLAGGLYLLYIGWRILRGARQPLSLDSLGQKNNGSLWRAFALALATQLSNPKTALAYAGIFASLLPRDVPVAVLVGLPLLVFAIEFGWYALVTLVLSAPAPRARYLAGKAWIDRIAGSLMGLLGLKLLADVVR</sequence>
<keyword evidence="2" id="KW-1003">Cell membrane</keyword>
<dbReference type="EMBL" id="SNYK01000012">
    <property type="protein sequence ID" value="TDQ36476.1"/>
    <property type="molecule type" value="Genomic_DNA"/>
</dbReference>
<reference evidence="7 8" key="1">
    <citation type="submission" date="2019-03" db="EMBL/GenBank/DDBJ databases">
        <title>Genomic Encyclopedia of Type Strains, Phase IV (KMG-IV): sequencing the most valuable type-strain genomes for metagenomic binning, comparative biology and taxonomic classification.</title>
        <authorList>
            <person name="Goeker M."/>
        </authorList>
    </citation>
    <scope>NUCLEOTIDE SEQUENCE [LARGE SCALE GENOMIC DNA]</scope>
    <source>
        <strain evidence="7 8">DSM 28679</strain>
    </source>
</reference>
<evidence type="ECO:0000256" key="4">
    <source>
        <dbReference type="ARBA" id="ARBA00022989"/>
    </source>
</evidence>
<keyword evidence="3 6" id="KW-0812">Transmembrane</keyword>
<dbReference type="AlphaFoldDB" id="A0A4R6TTP1"/>
<evidence type="ECO:0000256" key="5">
    <source>
        <dbReference type="ARBA" id="ARBA00023136"/>
    </source>
</evidence>
<feature type="transmembrane region" description="Helical" evidence="6">
    <location>
        <begin position="107"/>
        <end position="131"/>
    </location>
</feature>
<organism evidence="7 8">
    <name type="scientific">Thiopseudomonas denitrificans</name>
    <dbReference type="NCBI Taxonomy" id="1501432"/>
    <lineage>
        <taxon>Bacteria</taxon>
        <taxon>Pseudomonadati</taxon>
        <taxon>Pseudomonadota</taxon>
        <taxon>Gammaproteobacteria</taxon>
        <taxon>Pseudomonadales</taxon>
        <taxon>Pseudomonadaceae</taxon>
        <taxon>Thiopseudomonas</taxon>
    </lineage>
</organism>
<dbReference type="PANTHER" id="PTHR30086">
    <property type="entry name" value="ARGININE EXPORTER PROTEIN ARGO"/>
    <property type="match status" value="1"/>
</dbReference>
<protein>
    <submittedName>
        <fullName evidence="7">Threonine/homoserine/homoserine lactone efflux protein</fullName>
    </submittedName>
</protein>
<evidence type="ECO:0000256" key="2">
    <source>
        <dbReference type="ARBA" id="ARBA00022475"/>
    </source>
</evidence>
<dbReference type="InterPro" id="IPR001123">
    <property type="entry name" value="LeuE-type"/>
</dbReference>
<evidence type="ECO:0000313" key="7">
    <source>
        <dbReference type="EMBL" id="TDQ36476.1"/>
    </source>
</evidence>
<dbReference type="Proteomes" id="UP000294575">
    <property type="component" value="Unassembled WGS sequence"/>
</dbReference>
<keyword evidence="8" id="KW-1185">Reference proteome</keyword>
<keyword evidence="5 6" id="KW-0472">Membrane</keyword>